<name>A0A7Y9LT66_9MICC</name>
<comment type="caution">
    <text evidence="1">The sequence shown here is derived from an EMBL/GenBank/DDBJ whole genome shotgun (WGS) entry which is preliminary data.</text>
</comment>
<dbReference type="AlphaFoldDB" id="A0A7Y9LT66"/>
<dbReference type="RefSeq" id="WP_179388831.1">
    <property type="nucleotide sequence ID" value="NZ_JACBYQ010000001.1"/>
</dbReference>
<reference evidence="1 2" key="1">
    <citation type="submission" date="2020-07" db="EMBL/GenBank/DDBJ databases">
        <title>Sequencing the genomes of 1000 actinobacteria strains.</title>
        <authorList>
            <person name="Klenk H.-P."/>
        </authorList>
    </citation>
    <scope>NUCLEOTIDE SEQUENCE [LARGE SCALE GENOMIC DNA]</scope>
    <source>
        <strain evidence="1 2">DSM 102047</strain>
    </source>
</reference>
<evidence type="ECO:0008006" key="3">
    <source>
        <dbReference type="Google" id="ProtNLM"/>
    </source>
</evidence>
<keyword evidence="2" id="KW-1185">Reference proteome</keyword>
<gene>
    <name evidence="1" type="ORF">FHU41_001374</name>
</gene>
<accession>A0A7Y9LT66</accession>
<dbReference type="EMBL" id="JACBYQ010000001">
    <property type="protein sequence ID" value="NYE95153.1"/>
    <property type="molecule type" value="Genomic_DNA"/>
</dbReference>
<sequence>MTTTTKATKDRSAHASIRGYCYQFDRTILEVLDADTDTEVLVEGLEDIDLLGASRSTAVQVKYWASKKYGTPRSIHEPVELMLKAYSLGANHDFILHVHFGQESYPPETLTIDELRACLTRKTTTDGVQIHLDYENYSEETLIGFTKRLRIRSGDDFETQNSSAKKHLARHLSASEQDVDDLHYAAALAHIQFLAMNPDVDNRKINRADFLARINNRQALYTRWHAETVGADRYAAGLARRLKQLKVLTPSKRKAVVISIDQDEVEAQTLACRLAVSEYGPGKMHTTKPWTLVIDGNDDQIRRVKLAVLKHGVGINDGYETIGFQTAAFDAPPVINRRGGGDVIKLASYSIRIISMASFREFIKEGHDFGVILAIEGLDDELCRAGSADPPIFYEGLSAEHIHKVIGGK</sequence>
<organism evidence="1 2">
    <name type="scientific">Psychromicrobium silvestre</name>
    <dbReference type="NCBI Taxonomy" id="1645614"/>
    <lineage>
        <taxon>Bacteria</taxon>
        <taxon>Bacillati</taxon>
        <taxon>Actinomycetota</taxon>
        <taxon>Actinomycetes</taxon>
        <taxon>Micrococcales</taxon>
        <taxon>Micrococcaceae</taxon>
        <taxon>Psychromicrobium</taxon>
    </lineage>
</organism>
<proteinExistence type="predicted"/>
<dbReference type="Proteomes" id="UP000521748">
    <property type="component" value="Unassembled WGS sequence"/>
</dbReference>
<protein>
    <recommendedName>
        <fullName evidence="3">CD-NTase associated protein 4-like DNA endonuclease domain-containing protein</fullName>
    </recommendedName>
</protein>
<evidence type="ECO:0000313" key="1">
    <source>
        <dbReference type="EMBL" id="NYE95153.1"/>
    </source>
</evidence>
<evidence type="ECO:0000313" key="2">
    <source>
        <dbReference type="Proteomes" id="UP000521748"/>
    </source>
</evidence>